<feature type="domain" description="N-acetylmuramoyl-L-alanine amidase" evidence="3">
    <location>
        <begin position="56"/>
        <end position="204"/>
    </location>
</feature>
<evidence type="ECO:0000256" key="2">
    <source>
        <dbReference type="SAM" id="SignalP"/>
    </source>
</evidence>
<dbReference type="AlphaFoldDB" id="A0A6F8YW33"/>
<dbReference type="InterPro" id="IPR006619">
    <property type="entry name" value="PGRP_domain_met/bac"/>
</dbReference>
<feature type="signal peptide" evidence="2">
    <location>
        <begin position="1"/>
        <end position="29"/>
    </location>
</feature>
<proteinExistence type="inferred from homology"/>
<dbReference type="Gene3D" id="1.10.101.10">
    <property type="entry name" value="PGBD-like superfamily/PGBD"/>
    <property type="match status" value="2"/>
</dbReference>
<organism evidence="5 6">
    <name type="scientific">Phytohabitans suffuscus</name>
    <dbReference type="NCBI Taxonomy" id="624315"/>
    <lineage>
        <taxon>Bacteria</taxon>
        <taxon>Bacillati</taxon>
        <taxon>Actinomycetota</taxon>
        <taxon>Actinomycetes</taxon>
        <taxon>Micromonosporales</taxon>
        <taxon>Micromonosporaceae</taxon>
    </lineage>
</organism>
<sequence>MTLDRRTLIKTGVGAAAAGGLTLPGVAAAAPSTVDAAPPQPFVDTIVTGTSWAARPPSGTPVLNTGTTQKVVIHHTAYPNSTDYSVNQAIWLARDIQNLHMDGNGWLDSGQHFTVSRGGFVLEGRAGSLAALRGGTQQVVGAHSPGENGRAIGIENEGIYVEEAPPRPMLAGLTALCVEICRRYGLGAHVLFGHWDFRETQCPGIEFYKLFPKVRRDVARALGQRPSAVPARTWPNILSPSTGPVVRLAQYLLRTHGYAVQPTGTFDPGTVAAVNDFQVRNGMPAAGLGEVLGGTWDALVPALGNRSTGDAVLGLQSVLLPKGYPVELTGAFDTATRDAVRQVQRLHGLAATGRVDLATWCAVAGGIVRQEFER</sequence>
<evidence type="ECO:0000259" key="3">
    <source>
        <dbReference type="SMART" id="SM00644"/>
    </source>
</evidence>
<dbReference type="GO" id="GO:0009253">
    <property type="term" value="P:peptidoglycan catabolic process"/>
    <property type="evidence" value="ECO:0007669"/>
    <property type="project" value="InterPro"/>
</dbReference>
<accession>A0A6F8YW33</accession>
<dbReference type="PANTHER" id="PTHR11022:SF41">
    <property type="entry name" value="PEPTIDOGLYCAN-RECOGNITION PROTEIN LC-RELATED"/>
    <property type="match status" value="1"/>
</dbReference>
<protein>
    <submittedName>
        <fullName evidence="5">N-acetylmuramoyl-L-alanine amidase</fullName>
    </submittedName>
</protein>
<dbReference type="KEGG" id="psuu:Psuf_076830"/>
<reference evidence="5 6" key="1">
    <citation type="submission" date="2020-03" db="EMBL/GenBank/DDBJ databases">
        <title>Whole genome shotgun sequence of Phytohabitans suffuscus NBRC 105367.</title>
        <authorList>
            <person name="Komaki H."/>
            <person name="Tamura T."/>
        </authorList>
    </citation>
    <scope>NUCLEOTIDE SEQUENCE [LARGE SCALE GENOMIC DNA]</scope>
    <source>
        <strain evidence="5 6">NBRC 105367</strain>
    </source>
</reference>
<dbReference type="GO" id="GO:0008745">
    <property type="term" value="F:N-acetylmuramoyl-L-alanine amidase activity"/>
    <property type="evidence" value="ECO:0007669"/>
    <property type="project" value="InterPro"/>
</dbReference>
<feature type="chain" id="PRO_5026033399" evidence="2">
    <location>
        <begin position="30"/>
        <end position="374"/>
    </location>
</feature>
<dbReference type="SUPFAM" id="SSF47090">
    <property type="entry name" value="PGBD-like"/>
    <property type="match status" value="2"/>
</dbReference>
<comment type="similarity">
    <text evidence="1">Belongs to the N-acetylmuramoyl-L-alanine amidase 2 family.</text>
</comment>
<evidence type="ECO:0000256" key="1">
    <source>
        <dbReference type="ARBA" id="ARBA00007553"/>
    </source>
</evidence>
<name>A0A6F8YW33_9ACTN</name>
<keyword evidence="6" id="KW-1185">Reference proteome</keyword>
<dbReference type="Pfam" id="PF01471">
    <property type="entry name" value="PG_binding_1"/>
    <property type="match status" value="2"/>
</dbReference>
<feature type="domain" description="Peptidoglycan recognition protein family" evidence="4">
    <location>
        <begin position="44"/>
        <end position="198"/>
    </location>
</feature>
<dbReference type="PROSITE" id="PS51318">
    <property type="entry name" value="TAT"/>
    <property type="match status" value="1"/>
</dbReference>
<evidence type="ECO:0000313" key="6">
    <source>
        <dbReference type="Proteomes" id="UP000503011"/>
    </source>
</evidence>
<dbReference type="Pfam" id="PF01510">
    <property type="entry name" value="Amidase_2"/>
    <property type="match status" value="1"/>
</dbReference>
<dbReference type="Proteomes" id="UP000503011">
    <property type="component" value="Chromosome"/>
</dbReference>
<keyword evidence="2" id="KW-0732">Signal</keyword>
<dbReference type="Gene3D" id="3.40.80.10">
    <property type="entry name" value="Peptidoglycan recognition protein-like"/>
    <property type="match status" value="1"/>
</dbReference>
<dbReference type="RefSeq" id="WP_173162665.1">
    <property type="nucleotide sequence ID" value="NZ_AP022871.1"/>
</dbReference>
<dbReference type="InterPro" id="IPR002477">
    <property type="entry name" value="Peptidoglycan-bd-like"/>
</dbReference>
<dbReference type="PANTHER" id="PTHR11022">
    <property type="entry name" value="PEPTIDOGLYCAN RECOGNITION PROTEIN"/>
    <property type="match status" value="1"/>
</dbReference>
<dbReference type="SMART" id="SM00701">
    <property type="entry name" value="PGRP"/>
    <property type="match status" value="1"/>
</dbReference>
<dbReference type="CDD" id="cd06583">
    <property type="entry name" value="PGRP"/>
    <property type="match status" value="1"/>
</dbReference>
<dbReference type="SMART" id="SM00644">
    <property type="entry name" value="Ami_2"/>
    <property type="match status" value="1"/>
</dbReference>
<dbReference type="EMBL" id="AP022871">
    <property type="protein sequence ID" value="BCB90370.1"/>
    <property type="molecule type" value="Genomic_DNA"/>
</dbReference>
<dbReference type="InterPro" id="IPR036505">
    <property type="entry name" value="Amidase/PGRP_sf"/>
</dbReference>
<dbReference type="GO" id="GO:0008270">
    <property type="term" value="F:zinc ion binding"/>
    <property type="evidence" value="ECO:0007669"/>
    <property type="project" value="InterPro"/>
</dbReference>
<evidence type="ECO:0000313" key="5">
    <source>
        <dbReference type="EMBL" id="BCB90370.1"/>
    </source>
</evidence>
<dbReference type="InterPro" id="IPR036365">
    <property type="entry name" value="PGBD-like_sf"/>
</dbReference>
<reference evidence="5 6" key="2">
    <citation type="submission" date="2020-03" db="EMBL/GenBank/DDBJ databases">
        <authorList>
            <person name="Ichikawa N."/>
            <person name="Kimura A."/>
            <person name="Kitahashi Y."/>
            <person name="Uohara A."/>
        </authorList>
    </citation>
    <scope>NUCLEOTIDE SEQUENCE [LARGE SCALE GENOMIC DNA]</scope>
    <source>
        <strain evidence="5 6">NBRC 105367</strain>
    </source>
</reference>
<dbReference type="InterPro" id="IPR006311">
    <property type="entry name" value="TAT_signal"/>
</dbReference>
<dbReference type="InterPro" id="IPR002502">
    <property type="entry name" value="Amidase_domain"/>
</dbReference>
<dbReference type="SUPFAM" id="SSF55846">
    <property type="entry name" value="N-acetylmuramoyl-L-alanine amidase-like"/>
    <property type="match status" value="1"/>
</dbReference>
<evidence type="ECO:0000259" key="4">
    <source>
        <dbReference type="SMART" id="SM00701"/>
    </source>
</evidence>
<gene>
    <name evidence="5" type="ORF">Psuf_076830</name>
</gene>
<dbReference type="InterPro" id="IPR015510">
    <property type="entry name" value="PGRP"/>
</dbReference>
<dbReference type="InterPro" id="IPR036366">
    <property type="entry name" value="PGBDSf"/>
</dbReference>